<dbReference type="EMBL" id="JBJQND010000012">
    <property type="protein sequence ID" value="KAL3860180.1"/>
    <property type="molecule type" value="Genomic_DNA"/>
</dbReference>
<gene>
    <name evidence="2" type="ORF">ACJMK2_010338</name>
</gene>
<feature type="non-terminal residue" evidence="2">
    <location>
        <position position="1"/>
    </location>
</feature>
<organism evidence="2 3">
    <name type="scientific">Sinanodonta woodiana</name>
    <name type="common">Chinese pond mussel</name>
    <name type="synonym">Anodonta woodiana</name>
    <dbReference type="NCBI Taxonomy" id="1069815"/>
    <lineage>
        <taxon>Eukaryota</taxon>
        <taxon>Metazoa</taxon>
        <taxon>Spiralia</taxon>
        <taxon>Lophotrochozoa</taxon>
        <taxon>Mollusca</taxon>
        <taxon>Bivalvia</taxon>
        <taxon>Autobranchia</taxon>
        <taxon>Heteroconchia</taxon>
        <taxon>Palaeoheterodonta</taxon>
        <taxon>Unionida</taxon>
        <taxon>Unionoidea</taxon>
        <taxon>Unionidae</taxon>
        <taxon>Unioninae</taxon>
        <taxon>Sinanodonta</taxon>
    </lineage>
</organism>
<sequence>PDTKVKLDSTLEEDGSDDTKVKLDSTLEEESSDDAIDTDKVFEVFLSKNISKNEAYILELTTINLADSHA</sequence>
<accession>A0ABD3VF17</accession>
<dbReference type="AlphaFoldDB" id="A0ABD3VF17"/>
<evidence type="ECO:0000256" key="1">
    <source>
        <dbReference type="SAM" id="MobiDB-lite"/>
    </source>
</evidence>
<feature type="region of interest" description="Disordered" evidence="1">
    <location>
        <begin position="1"/>
        <end position="29"/>
    </location>
</feature>
<evidence type="ECO:0000313" key="3">
    <source>
        <dbReference type="Proteomes" id="UP001634394"/>
    </source>
</evidence>
<comment type="caution">
    <text evidence="2">The sequence shown here is derived from an EMBL/GenBank/DDBJ whole genome shotgun (WGS) entry which is preliminary data.</text>
</comment>
<name>A0ABD3VF17_SINWO</name>
<dbReference type="Proteomes" id="UP001634394">
    <property type="component" value="Unassembled WGS sequence"/>
</dbReference>
<proteinExistence type="predicted"/>
<evidence type="ECO:0000313" key="2">
    <source>
        <dbReference type="EMBL" id="KAL3860180.1"/>
    </source>
</evidence>
<keyword evidence="3" id="KW-1185">Reference proteome</keyword>
<protein>
    <submittedName>
        <fullName evidence="2">Uncharacterized protein</fullName>
    </submittedName>
</protein>
<reference evidence="2 3" key="1">
    <citation type="submission" date="2024-11" db="EMBL/GenBank/DDBJ databases">
        <title>Chromosome-level genome assembly of the freshwater bivalve Anodonta woodiana.</title>
        <authorList>
            <person name="Chen X."/>
        </authorList>
    </citation>
    <scope>NUCLEOTIDE SEQUENCE [LARGE SCALE GENOMIC DNA]</scope>
    <source>
        <strain evidence="2">MN2024</strain>
        <tissue evidence="2">Gills</tissue>
    </source>
</reference>